<dbReference type="PROSITE" id="PS50110">
    <property type="entry name" value="RESPONSE_REGULATORY"/>
    <property type="match status" value="1"/>
</dbReference>
<dbReference type="CDD" id="cd01949">
    <property type="entry name" value="GGDEF"/>
    <property type="match status" value="1"/>
</dbReference>
<feature type="domain" description="PAS" evidence="3">
    <location>
        <begin position="134"/>
        <end position="207"/>
    </location>
</feature>
<accession>A0A318J8R4</accession>
<evidence type="ECO:0000259" key="5">
    <source>
        <dbReference type="PROSITE" id="PS50887"/>
    </source>
</evidence>
<feature type="modified residue" description="4-aspartylphosphate" evidence="1">
    <location>
        <position position="56"/>
    </location>
</feature>
<dbReference type="InterPro" id="IPR035965">
    <property type="entry name" value="PAS-like_dom_sf"/>
</dbReference>
<dbReference type="Proteomes" id="UP000247792">
    <property type="component" value="Unassembled WGS sequence"/>
</dbReference>
<protein>
    <submittedName>
        <fullName evidence="6">Response regulator receiver modulated diguanylate cyclase with PAS/PAC sensor</fullName>
    </submittedName>
</protein>
<dbReference type="SMART" id="SM00267">
    <property type="entry name" value="GGDEF"/>
    <property type="match status" value="1"/>
</dbReference>
<dbReference type="Pfam" id="PF00990">
    <property type="entry name" value="GGDEF"/>
    <property type="match status" value="1"/>
</dbReference>
<dbReference type="InterPro" id="IPR001789">
    <property type="entry name" value="Sig_transdc_resp-reg_receiver"/>
</dbReference>
<dbReference type="SUPFAM" id="SSF55073">
    <property type="entry name" value="Nucleotide cyclase"/>
    <property type="match status" value="1"/>
</dbReference>
<dbReference type="InterPro" id="IPR052163">
    <property type="entry name" value="DGC-Regulatory_Protein"/>
</dbReference>
<dbReference type="Pfam" id="PF00072">
    <property type="entry name" value="Response_reg"/>
    <property type="match status" value="1"/>
</dbReference>
<dbReference type="Pfam" id="PF00989">
    <property type="entry name" value="PAS"/>
    <property type="match status" value="1"/>
</dbReference>
<dbReference type="InterPro" id="IPR000014">
    <property type="entry name" value="PAS"/>
</dbReference>
<evidence type="ECO:0000259" key="3">
    <source>
        <dbReference type="PROSITE" id="PS50112"/>
    </source>
</evidence>
<comment type="caution">
    <text evidence="6">The sequence shown here is derived from an EMBL/GenBank/DDBJ whole genome shotgun (WGS) entry which is preliminary data.</text>
</comment>
<evidence type="ECO:0000259" key="2">
    <source>
        <dbReference type="PROSITE" id="PS50110"/>
    </source>
</evidence>
<dbReference type="PANTHER" id="PTHR46663:SF3">
    <property type="entry name" value="SLL0267 PROTEIN"/>
    <property type="match status" value="1"/>
</dbReference>
<reference evidence="6 7" key="1">
    <citation type="submission" date="2018-05" db="EMBL/GenBank/DDBJ databases">
        <title>Genomic Encyclopedia of Type Strains, Phase IV (KMG-IV): sequencing the most valuable type-strain genomes for metagenomic binning, comparative biology and taxonomic classification.</title>
        <authorList>
            <person name="Goeker M."/>
        </authorList>
    </citation>
    <scope>NUCLEOTIDE SEQUENCE [LARGE SCALE GENOMIC DNA]</scope>
    <source>
        <strain evidence="6 7">DSM 19792</strain>
    </source>
</reference>
<gene>
    <name evidence="6" type="ORF">DFR42_103349</name>
</gene>
<dbReference type="SUPFAM" id="SSF55785">
    <property type="entry name" value="PYP-like sensor domain (PAS domain)"/>
    <property type="match status" value="1"/>
</dbReference>
<dbReference type="FunFam" id="3.30.70.270:FF:000001">
    <property type="entry name" value="Diguanylate cyclase domain protein"/>
    <property type="match status" value="1"/>
</dbReference>
<dbReference type="RefSeq" id="WP_110255328.1">
    <property type="nucleotide sequence ID" value="NZ_QJKB01000003.1"/>
</dbReference>
<dbReference type="NCBIfam" id="TIGR00254">
    <property type="entry name" value="GGDEF"/>
    <property type="match status" value="1"/>
</dbReference>
<keyword evidence="7" id="KW-1185">Reference proteome</keyword>
<dbReference type="SMART" id="SM00091">
    <property type="entry name" value="PAS"/>
    <property type="match status" value="1"/>
</dbReference>
<dbReference type="InterPro" id="IPR013767">
    <property type="entry name" value="PAS_fold"/>
</dbReference>
<evidence type="ECO:0000259" key="4">
    <source>
        <dbReference type="PROSITE" id="PS50113"/>
    </source>
</evidence>
<keyword evidence="1" id="KW-0597">Phosphoprotein</keyword>
<dbReference type="PROSITE" id="PS50113">
    <property type="entry name" value="PAC"/>
    <property type="match status" value="1"/>
</dbReference>
<dbReference type="InterPro" id="IPR000700">
    <property type="entry name" value="PAS-assoc_C"/>
</dbReference>
<evidence type="ECO:0000256" key="1">
    <source>
        <dbReference type="PROSITE-ProRule" id="PRU00169"/>
    </source>
</evidence>
<dbReference type="EMBL" id="QJKB01000003">
    <property type="protein sequence ID" value="PXX44080.1"/>
    <property type="molecule type" value="Genomic_DNA"/>
</dbReference>
<dbReference type="Gene3D" id="3.30.450.20">
    <property type="entry name" value="PAS domain"/>
    <property type="match status" value="1"/>
</dbReference>
<dbReference type="GO" id="GO:0006355">
    <property type="term" value="P:regulation of DNA-templated transcription"/>
    <property type="evidence" value="ECO:0007669"/>
    <property type="project" value="InterPro"/>
</dbReference>
<dbReference type="PROSITE" id="PS50112">
    <property type="entry name" value="PAS"/>
    <property type="match status" value="1"/>
</dbReference>
<feature type="domain" description="Response regulatory" evidence="2">
    <location>
        <begin position="4"/>
        <end position="121"/>
    </location>
</feature>
<dbReference type="Gene3D" id="3.40.50.2300">
    <property type="match status" value="1"/>
</dbReference>
<dbReference type="GO" id="GO:0000160">
    <property type="term" value="P:phosphorelay signal transduction system"/>
    <property type="evidence" value="ECO:0007669"/>
    <property type="project" value="InterPro"/>
</dbReference>
<dbReference type="GO" id="GO:0003824">
    <property type="term" value="F:catalytic activity"/>
    <property type="evidence" value="ECO:0007669"/>
    <property type="project" value="UniProtKB-ARBA"/>
</dbReference>
<name>A0A318J8R4_9BURK</name>
<evidence type="ECO:0000313" key="7">
    <source>
        <dbReference type="Proteomes" id="UP000247792"/>
    </source>
</evidence>
<feature type="domain" description="GGDEF" evidence="5">
    <location>
        <begin position="296"/>
        <end position="429"/>
    </location>
</feature>
<dbReference type="InterPro" id="IPR029787">
    <property type="entry name" value="Nucleotide_cyclase"/>
</dbReference>
<dbReference type="NCBIfam" id="TIGR00229">
    <property type="entry name" value="sensory_box"/>
    <property type="match status" value="1"/>
</dbReference>
<dbReference type="InterPro" id="IPR000160">
    <property type="entry name" value="GGDEF_dom"/>
</dbReference>
<organism evidence="6 7">
    <name type="scientific">Undibacterium pigrum</name>
    <dbReference type="NCBI Taxonomy" id="401470"/>
    <lineage>
        <taxon>Bacteria</taxon>
        <taxon>Pseudomonadati</taxon>
        <taxon>Pseudomonadota</taxon>
        <taxon>Betaproteobacteria</taxon>
        <taxon>Burkholderiales</taxon>
        <taxon>Oxalobacteraceae</taxon>
        <taxon>Undibacterium</taxon>
    </lineage>
</organism>
<dbReference type="InterPro" id="IPR043128">
    <property type="entry name" value="Rev_trsase/Diguanyl_cyclase"/>
</dbReference>
<sequence>MVHRILILTSNSDDAKILQEALLHSRDGPFLTECLDRLDAGLSRLHTGGIDLILVDLSLSDSQGIATFNDLFAAFPKIPIMTLSAEEEEAAAIEAVKLGAQGYLSKGYFVSSLVPQSLRNIILRKNVEKQLYKEQARAEIVLKSIGDAIVCTDINGEIDYLNAAAEELTGWSKTDACGQQIEKIFKTINGVSRQADVNTVELVLKKNEIVDLPANTLLIRKDGSEVHIEDSASPIHDYDGQLAGAVIVFHDVSIAQAVTVKMTHLAQHDALTNLPNRTLLNDRIAQAINLAKRNGTRLALLFLDLDNFKHTNDSLGHASGDALLKSVALRLSDCVRGSDTVSRYGGDEFIILLVGGKYAEDAALIAEKIRVALLRPFQHEERDLYAKASIGISLYPNDGQNAETLISSADTAMYCAKIEGSNNFKFFRSDMKSK</sequence>
<dbReference type="OrthoDB" id="8526884at2"/>
<dbReference type="AlphaFoldDB" id="A0A318J8R4"/>
<dbReference type="PANTHER" id="PTHR46663">
    <property type="entry name" value="DIGUANYLATE CYCLASE DGCT-RELATED"/>
    <property type="match status" value="1"/>
</dbReference>
<dbReference type="Gene3D" id="3.30.70.270">
    <property type="match status" value="1"/>
</dbReference>
<proteinExistence type="predicted"/>
<feature type="domain" description="PAC" evidence="4">
    <location>
        <begin position="212"/>
        <end position="264"/>
    </location>
</feature>
<evidence type="ECO:0000313" key="6">
    <source>
        <dbReference type="EMBL" id="PXX44080.1"/>
    </source>
</evidence>
<dbReference type="SUPFAM" id="SSF52172">
    <property type="entry name" value="CheY-like"/>
    <property type="match status" value="1"/>
</dbReference>
<dbReference type="CDD" id="cd00130">
    <property type="entry name" value="PAS"/>
    <property type="match status" value="1"/>
</dbReference>
<dbReference type="InterPro" id="IPR011006">
    <property type="entry name" value="CheY-like_superfamily"/>
</dbReference>
<dbReference type="PROSITE" id="PS50887">
    <property type="entry name" value="GGDEF"/>
    <property type="match status" value="1"/>
</dbReference>